<feature type="signal peptide" evidence="2">
    <location>
        <begin position="1"/>
        <end position="19"/>
    </location>
</feature>
<proteinExistence type="predicted"/>
<feature type="chain" id="PRO_5002060523" evidence="2">
    <location>
        <begin position="20"/>
        <end position="123"/>
    </location>
</feature>
<protein>
    <submittedName>
        <fullName evidence="3">Uncharacterized protein</fullName>
    </submittedName>
</protein>
<sequence>MKLQAFFSVVLAKASLLAPQQFEAIMKQEVRRLALARRCGLFLCAVATNDTAVASHEVRNVLSHGLLPNLGLHAQPTHEENPGGRGSSKPDASPSFLVASSGPSRAHYRGARHSGEEAANGGD</sequence>
<evidence type="ECO:0000313" key="3">
    <source>
        <dbReference type="EMBL" id="JAD64096.1"/>
    </source>
</evidence>
<accession>A0A0A9BL89</accession>
<evidence type="ECO:0000256" key="1">
    <source>
        <dbReference type="SAM" id="MobiDB-lite"/>
    </source>
</evidence>
<keyword evidence="2" id="KW-0732">Signal</keyword>
<reference evidence="3" key="2">
    <citation type="journal article" date="2015" name="Data Brief">
        <title>Shoot transcriptome of the giant reed, Arundo donax.</title>
        <authorList>
            <person name="Barrero R.A."/>
            <person name="Guerrero F.D."/>
            <person name="Moolhuijzen P."/>
            <person name="Goolsby J.A."/>
            <person name="Tidwell J."/>
            <person name="Bellgard S.E."/>
            <person name="Bellgard M.I."/>
        </authorList>
    </citation>
    <scope>NUCLEOTIDE SEQUENCE</scope>
    <source>
        <tissue evidence="3">Shoot tissue taken approximately 20 cm above the soil surface</tissue>
    </source>
</reference>
<dbReference type="AlphaFoldDB" id="A0A0A9BL89"/>
<evidence type="ECO:0000256" key="2">
    <source>
        <dbReference type="SAM" id="SignalP"/>
    </source>
</evidence>
<organism evidence="3">
    <name type="scientific">Arundo donax</name>
    <name type="common">Giant reed</name>
    <name type="synonym">Donax arundinaceus</name>
    <dbReference type="NCBI Taxonomy" id="35708"/>
    <lineage>
        <taxon>Eukaryota</taxon>
        <taxon>Viridiplantae</taxon>
        <taxon>Streptophyta</taxon>
        <taxon>Embryophyta</taxon>
        <taxon>Tracheophyta</taxon>
        <taxon>Spermatophyta</taxon>
        <taxon>Magnoliopsida</taxon>
        <taxon>Liliopsida</taxon>
        <taxon>Poales</taxon>
        <taxon>Poaceae</taxon>
        <taxon>PACMAD clade</taxon>
        <taxon>Arundinoideae</taxon>
        <taxon>Arundineae</taxon>
        <taxon>Arundo</taxon>
    </lineage>
</organism>
<name>A0A0A9BL89_ARUDO</name>
<feature type="region of interest" description="Disordered" evidence="1">
    <location>
        <begin position="69"/>
        <end position="123"/>
    </location>
</feature>
<reference evidence="3" key="1">
    <citation type="submission" date="2014-09" db="EMBL/GenBank/DDBJ databases">
        <authorList>
            <person name="Magalhaes I.L.F."/>
            <person name="Oliveira U."/>
            <person name="Santos F.R."/>
            <person name="Vidigal T.H.D.A."/>
            <person name="Brescovit A.D."/>
            <person name="Santos A.J."/>
        </authorList>
    </citation>
    <scope>NUCLEOTIDE SEQUENCE</scope>
    <source>
        <tissue evidence="3">Shoot tissue taken approximately 20 cm above the soil surface</tissue>
    </source>
</reference>
<dbReference type="EMBL" id="GBRH01233799">
    <property type="protein sequence ID" value="JAD64096.1"/>
    <property type="molecule type" value="Transcribed_RNA"/>
</dbReference>